<evidence type="ECO:0000256" key="1">
    <source>
        <dbReference type="ARBA" id="ARBA00022670"/>
    </source>
</evidence>
<evidence type="ECO:0000256" key="2">
    <source>
        <dbReference type="ARBA" id="ARBA00022723"/>
    </source>
</evidence>
<comment type="caution">
    <text evidence="8">The sequence shown here is derived from an EMBL/GenBank/DDBJ whole genome shotgun (WGS) entry which is preliminary data.</text>
</comment>
<dbReference type="PRINTS" id="PR00480">
    <property type="entry name" value="ASTACIN"/>
</dbReference>
<evidence type="ECO:0000256" key="6">
    <source>
        <dbReference type="PROSITE-ProRule" id="PRU01211"/>
    </source>
</evidence>
<proteinExistence type="predicted"/>
<feature type="binding site" evidence="6">
    <location>
        <position position="180"/>
    </location>
    <ligand>
        <name>Zn(2+)</name>
        <dbReference type="ChEBI" id="CHEBI:29105"/>
        <note>catalytic</note>
    </ligand>
</feature>
<dbReference type="InterPro" id="IPR034035">
    <property type="entry name" value="Astacin-like_dom"/>
</dbReference>
<sequence length="411" mass="45857">MYITVNTKPIYVFILTIGLMFSSCENEVIEEVSKESDIVSVDKEELVEVNLNGTMVMVEDVGNEYYAIGDQMFLKTLFDNDDSGSAQKSVGKIGNRWPDNTVPYIIESGYEAYIKEAIRHVELFTNLRFVETDGTDPYALIFYDGGGCSSTVGYIDEAEHSNYISVNCSSAGSIIHEIGHAVGLWHEQSRADRDEYIEVFFDNIISGQEHNFQTYVAQNLDGDEYSAFDFNSIMLYDSFAFTSNGQATMRKIDGTSFSANRTSLSFRDIKGLSTMYPVATPKLFSITGDNGLYVSSENGSKSITCNRTEVGPWEEFEFIPIGLGNFALRASNGKYLTYDSDANSLLFNGDDLGNSQKFTVTEYSYGQSDLFYGSWYYHLTPKGGIQGFNINDEDGTVTIGSNNEFRITLLN</sequence>
<dbReference type="PANTHER" id="PTHR10127:SF780">
    <property type="entry name" value="METALLOENDOPEPTIDASE"/>
    <property type="match status" value="1"/>
</dbReference>
<evidence type="ECO:0000313" key="8">
    <source>
        <dbReference type="EMBL" id="GAA3519229.1"/>
    </source>
</evidence>
<dbReference type="CDD" id="cd23342">
    <property type="entry name" value="beta-trefoil_FSCN_ZgPorA-like"/>
    <property type="match status" value="1"/>
</dbReference>
<dbReference type="InterPro" id="IPR024079">
    <property type="entry name" value="MetalloPept_cat_dom_sf"/>
</dbReference>
<dbReference type="SUPFAM" id="SSF50405">
    <property type="entry name" value="Actin-crosslinking proteins"/>
    <property type="match status" value="1"/>
</dbReference>
<evidence type="ECO:0000259" key="7">
    <source>
        <dbReference type="PROSITE" id="PS51864"/>
    </source>
</evidence>
<dbReference type="Gene3D" id="2.80.10.50">
    <property type="match status" value="1"/>
</dbReference>
<name>A0ABP6UVB9_9FLAO</name>
<feature type="active site" evidence="6">
    <location>
        <position position="177"/>
    </location>
</feature>
<evidence type="ECO:0000256" key="5">
    <source>
        <dbReference type="ARBA" id="ARBA00023049"/>
    </source>
</evidence>
<keyword evidence="9" id="KW-1185">Reference proteome</keyword>
<evidence type="ECO:0000256" key="4">
    <source>
        <dbReference type="ARBA" id="ARBA00022833"/>
    </source>
</evidence>
<comment type="caution">
    <text evidence="6">Lacks conserved residue(s) required for the propagation of feature annotation.</text>
</comment>
<dbReference type="SMART" id="SM00235">
    <property type="entry name" value="ZnMc"/>
    <property type="match status" value="1"/>
</dbReference>
<dbReference type="InterPro" id="IPR001506">
    <property type="entry name" value="Peptidase_M12A"/>
</dbReference>
<comment type="cofactor">
    <cofactor evidence="6">
        <name>Zn(2+)</name>
        <dbReference type="ChEBI" id="CHEBI:29105"/>
    </cofactor>
    <text evidence="6">Binds 1 zinc ion per subunit.</text>
</comment>
<dbReference type="Pfam" id="PF01400">
    <property type="entry name" value="Astacin"/>
    <property type="match status" value="1"/>
</dbReference>
<feature type="domain" description="Peptidase M12A" evidence="7">
    <location>
        <begin position="85"/>
        <end position="282"/>
    </location>
</feature>
<evidence type="ECO:0000313" key="9">
    <source>
        <dbReference type="Proteomes" id="UP001500459"/>
    </source>
</evidence>
<dbReference type="EMBL" id="BAABCW010000021">
    <property type="protein sequence ID" value="GAA3519229.1"/>
    <property type="molecule type" value="Genomic_DNA"/>
</dbReference>
<dbReference type="PANTHER" id="PTHR10127">
    <property type="entry name" value="DISCOIDIN, CUB, EGF, LAMININ , AND ZINC METALLOPROTEASE DOMAIN CONTAINING"/>
    <property type="match status" value="1"/>
</dbReference>
<dbReference type="InterPro" id="IPR008999">
    <property type="entry name" value="Actin-crosslinking"/>
</dbReference>
<accession>A0ABP6UVB9</accession>
<dbReference type="CDD" id="cd04280">
    <property type="entry name" value="ZnMc_astacin_like"/>
    <property type="match status" value="1"/>
</dbReference>
<dbReference type="RefSeq" id="WP_344929941.1">
    <property type="nucleotide sequence ID" value="NZ_BAABCW010000021.1"/>
</dbReference>
<dbReference type="Gene3D" id="3.40.390.10">
    <property type="entry name" value="Collagenase (Catalytic Domain)"/>
    <property type="match status" value="1"/>
</dbReference>
<dbReference type="InterPro" id="IPR006026">
    <property type="entry name" value="Peptidase_Metallo"/>
</dbReference>
<keyword evidence="1 6" id="KW-0645">Protease</keyword>
<gene>
    <name evidence="8" type="ORF">GCM10022393_36720</name>
</gene>
<feature type="binding site" evidence="6">
    <location>
        <position position="186"/>
    </location>
    <ligand>
        <name>Zn(2+)</name>
        <dbReference type="ChEBI" id="CHEBI:29105"/>
        <note>catalytic</note>
    </ligand>
</feature>
<dbReference type="SUPFAM" id="SSF55486">
    <property type="entry name" value="Metalloproteases ('zincins'), catalytic domain"/>
    <property type="match status" value="1"/>
</dbReference>
<feature type="binding site" evidence="6">
    <location>
        <position position="176"/>
    </location>
    <ligand>
        <name>Zn(2+)</name>
        <dbReference type="ChEBI" id="CHEBI:29105"/>
        <note>catalytic</note>
    </ligand>
</feature>
<keyword evidence="2 6" id="KW-0479">Metal-binding</keyword>
<reference evidence="9" key="1">
    <citation type="journal article" date="2019" name="Int. J. Syst. Evol. Microbiol.">
        <title>The Global Catalogue of Microorganisms (GCM) 10K type strain sequencing project: providing services to taxonomists for standard genome sequencing and annotation.</title>
        <authorList>
            <consortium name="The Broad Institute Genomics Platform"/>
            <consortium name="The Broad Institute Genome Sequencing Center for Infectious Disease"/>
            <person name="Wu L."/>
            <person name="Ma J."/>
        </authorList>
    </citation>
    <scope>NUCLEOTIDE SEQUENCE [LARGE SCALE GENOMIC DNA]</scope>
    <source>
        <strain evidence="9">JCM 17106</strain>
    </source>
</reference>
<keyword evidence="5 6" id="KW-0482">Metalloprotease</keyword>
<dbReference type="PROSITE" id="PS51864">
    <property type="entry name" value="ASTACIN"/>
    <property type="match status" value="1"/>
</dbReference>
<evidence type="ECO:0000256" key="3">
    <source>
        <dbReference type="ARBA" id="ARBA00022801"/>
    </source>
</evidence>
<protein>
    <recommendedName>
        <fullName evidence="7">Peptidase M12A domain-containing protein</fullName>
    </recommendedName>
</protein>
<dbReference type="Proteomes" id="UP001500459">
    <property type="component" value="Unassembled WGS sequence"/>
</dbReference>
<keyword evidence="4 6" id="KW-0862">Zinc</keyword>
<organism evidence="8 9">
    <name type="scientific">Aquimarina addita</name>
    <dbReference type="NCBI Taxonomy" id="870485"/>
    <lineage>
        <taxon>Bacteria</taxon>
        <taxon>Pseudomonadati</taxon>
        <taxon>Bacteroidota</taxon>
        <taxon>Flavobacteriia</taxon>
        <taxon>Flavobacteriales</taxon>
        <taxon>Flavobacteriaceae</taxon>
        <taxon>Aquimarina</taxon>
    </lineage>
</organism>
<keyword evidence="3 6" id="KW-0378">Hydrolase</keyword>